<name>A0AAD9ZPF4_9ROSI</name>
<gene>
    <name evidence="1" type="ORF">Dsin_032305</name>
</gene>
<sequence length="197" mass="22402">MRKREKGREEKPSLPLAVAAARTSVVVAAARRRVEYFLPSLQKERERNRRDRCVAIAMENINYVDFLIKLRSSWIKKSTTNFYCNLNGLLDIVKIHVPGVTGANELHFLVGGKLAKFSQREFCLVTGLQFGVMSDIFLKPYAATKDGIHVRYFENDENIRLTDVWARFMAGGFDQPKDGLKTGPSIDCEQCVVRSRS</sequence>
<comment type="caution">
    <text evidence="1">The sequence shown here is derived from an EMBL/GenBank/DDBJ whole genome shotgun (WGS) entry which is preliminary data.</text>
</comment>
<dbReference type="AlphaFoldDB" id="A0AAD9ZPF4"/>
<protein>
    <submittedName>
        <fullName evidence="1">Uncharacterized protein</fullName>
    </submittedName>
</protein>
<evidence type="ECO:0000313" key="2">
    <source>
        <dbReference type="Proteomes" id="UP001281410"/>
    </source>
</evidence>
<organism evidence="1 2">
    <name type="scientific">Dipteronia sinensis</name>
    <dbReference type="NCBI Taxonomy" id="43782"/>
    <lineage>
        <taxon>Eukaryota</taxon>
        <taxon>Viridiplantae</taxon>
        <taxon>Streptophyta</taxon>
        <taxon>Embryophyta</taxon>
        <taxon>Tracheophyta</taxon>
        <taxon>Spermatophyta</taxon>
        <taxon>Magnoliopsida</taxon>
        <taxon>eudicotyledons</taxon>
        <taxon>Gunneridae</taxon>
        <taxon>Pentapetalae</taxon>
        <taxon>rosids</taxon>
        <taxon>malvids</taxon>
        <taxon>Sapindales</taxon>
        <taxon>Sapindaceae</taxon>
        <taxon>Hippocastanoideae</taxon>
        <taxon>Acereae</taxon>
        <taxon>Dipteronia</taxon>
    </lineage>
</organism>
<accession>A0AAD9ZPF4</accession>
<evidence type="ECO:0000313" key="1">
    <source>
        <dbReference type="EMBL" id="KAK3185019.1"/>
    </source>
</evidence>
<dbReference type="Proteomes" id="UP001281410">
    <property type="component" value="Unassembled WGS sequence"/>
</dbReference>
<keyword evidence="2" id="KW-1185">Reference proteome</keyword>
<reference evidence="1" key="1">
    <citation type="journal article" date="2023" name="Plant J.">
        <title>Genome sequences and population genomics provide insights into the demographic history, inbreeding, and mutation load of two 'living fossil' tree species of Dipteronia.</title>
        <authorList>
            <person name="Feng Y."/>
            <person name="Comes H.P."/>
            <person name="Chen J."/>
            <person name="Zhu S."/>
            <person name="Lu R."/>
            <person name="Zhang X."/>
            <person name="Li P."/>
            <person name="Qiu J."/>
            <person name="Olsen K.M."/>
            <person name="Qiu Y."/>
        </authorList>
    </citation>
    <scope>NUCLEOTIDE SEQUENCE</scope>
    <source>
        <strain evidence="1">NBL</strain>
    </source>
</reference>
<proteinExistence type="predicted"/>
<dbReference type="EMBL" id="JANJYJ010000010">
    <property type="protein sequence ID" value="KAK3185019.1"/>
    <property type="molecule type" value="Genomic_DNA"/>
</dbReference>